<dbReference type="Pfam" id="PF19630">
    <property type="entry name" value="DUF6134"/>
    <property type="match status" value="1"/>
</dbReference>
<accession>A0A1H3AZH5</accession>
<proteinExistence type="predicted"/>
<reference evidence="2" key="1">
    <citation type="submission" date="2016-10" db="EMBL/GenBank/DDBJ databases">
        <authorList>
            <person name="Varghese N."/>
            <person name="Submissions S."/>
        </authorList>
    </citation>
    <scope>NUCLEOTIDE SEQUENCE [LARGE SCALE GENOMIC DNA]</scope>
    <source>
        <strain evidence="2">DSM 217</strain>
    </source>
</reference>
<dbReference type="STRING" id="1058.SAMN05421783_1226"/>
<dbReference type="EMBL" id="FNNZ01000022">
    <property type="protein sequence ID" value="SDX34828.1"/>
    <property type="molecule type" value="Genomic_DNA"/>
</dbReference>
<gene>
    <name evidence="1" type="ORF">SAMN05421783_1226</name>
</gene>
<evidence type="ECO:0000313" key="2">
    <source>
        <dbReference type="Proteomes" id="UP000198816"/>
    </source>
</evidence>
<sequence>MEIKQRWSRRAIGEQMRVLASRWWTVAAVALMVGAGPLASANTESANLRFKVFLDQDPIGEHSFDIHALGEEAQVSSRASFDINFWIFTAYSYRHESRETWRDGCLQTIDASTDDNGKDYRVRGEDSGESLALSVNGESRRLPGCVMTFAYWDRDFLKQDRLLNPQTGELVPVRVQPQGTESIRFGSQEVAAARYKLSTDELELTLWYSDKHGWIGLESDTGKGKTLRYQRMAPT</sequence>
<dbReference type="AlphaFoldDB" id="A0A1H3AZH5"/>
<organism evidence="1 2">
    <name type="scientific">Thiocapsa roseopersicina</name>
    <dbReference type="NCBI Taxonomy" id="1058"/>
    <lineage>
        <taxon>Bacteria</taxon>
        <taxon>Pseudomonadati</taxon>
        <taxon>Pseudomonadota</taxon>
        <taxon>Gammaproteobacteria</taxon>
        <taxon>Chromatiales</taxon>
        <taxon>Chromatiaceae</taxon>
        <taxon>Thiocapsa</taxon>
    </lineage>
</organism>
<keyword evidence="2" id="KW-1185">Reference proteome</keyword>
<dbReference type="OrthoDB" id="5761531at2"/>
<dbReference type="InterPro" id="IPR045767">
    <property type="entry name" value="DUF6134"/>
</dbReference>
<name>A0A1H3AZH5_THIRO</name>
<protein>
    <submittedName>
        <fullName evidence="1">Uncharacterized protein</fullName>
    </submittedName>
</protein>
<evidence type="ECO:0000313" key="1">
    <source>
        <dbReference type="EMBL" id="SDX34828.1"/>
    </source>
</evidence>
<dbReference type="RefSeq" id="WP_093035968.1">
    <property type="nucleotide sequence ID" value="NZ_FNNZ01000022.1"/>
</dbReference>
<dbReference type="Proteomes" id="UP000198816">
    <property type="component" value="Unassembled WGS sequence"/>
</dbReference>